<dbReference type="EMBL" id="QUSK01000022">
    <property type="protein sequence ID" value="RGD74775.1"/>
    <property type="molecule type" value="Genomic_DNA"/>
</dbReference>
<evidence type="ECO:0000313" key="7">
    <source>
        <dbReference type="Proteomes" id="UP000260721"/>
    </source>
</evidence>
<dbReference type="GO" id="GO:0016301">
    <property type="term" value="F:kinase activity"/>
    <property type="evidence" value="ECO:0007669"/>
    <property type="project" value="UniProtKB-KW"/>
</dbReference>
<dbReference type="Proteomes" id="UP000260721">
    <property type="component" value="Unassembled WGS sequence"/>
</dbReference>
<accession>A0A3E3E0E0</accession>
<dbReference type="InterPro" id="IPR018484">
    <property type="entry name" value="FGGY_N"/>
</dbReference>
<gene>
    <name evidence="6" type="ORF">DXC78_09720</name>
</gene>
<dbReference type="AlphaFoldDB" id="A0A3E3E0E0"/>
<comment type="caution">
    <text evidence="6">The sequence shown here is derived from an EMBL/GenBank/DDBJ whole genome shotgun (WGS) entry which is preliminary data.</text>
</comment>
<evidence type="ECO:0000256" key="1">
    <source>
        <dbReference type="ARBA" id="ARBA00009156"/>
    </source>
</evidence>
<dbReference type="InterPro" id="IPR018485">
    <property type="entry name" value="FGGY_C"/>
</dbReference>
<comment type="similarity">
    <text evidence="1">Belongs to the FGGY kinase family.</text>
</comment>
<dbReference type="CDD" id="cd07798">
    <property type="entry name" value="ASKHA_NBD_FGGY_YoaC-like"/>
    <property type="match status" value="1"/>
</dbReference>
<feature type="domain" description="Carbohydrate kinase FGGY N-terminal" evidence="4">
    <location>
        <begin position="4"/>
        <end position="241"/>
    </location>
</feature>
<name>A0A3E3E0E0_9FIRM</name>
<evidence type="ECO:0000259" key="4">
    <source>
        <dbReference type="Pfam" id="PF00370"/>
    </source>
</evidence>
<dbReference type="PIRSF" id="PIRSF000538">
    <property type="entry name" value="GlpK"/>
    <property type="match status" value="1"/>
</dbReference>
<dbReference type="InterPro" id="IPR043129">
    <property type="entry name" value="ATPase_NBD"/>
</dbReference>
<dbReference type="Pfam" id="PF02782">
    <property type="entry name" value="FGGY_C"/>
    <property type="match status" value="1"/>
</dbReference>
<dbReference type="Pfam" id="PF00370">
    <property type="entry name" value="FGGY_N"/>
    <property type="match status" value="1"/>
</dbReference>
<dbReference type="PANTHER" id="PTHR43095:SF2">
    <property type="entry name" value="GLUCONOKINASE"/>
    <property type="match status" value="1"/>
</dbReference>
<dbReference type="RefSeq" id="WP_117446845.1">
    <property type="nucleotide sequence ID" value="NZ_CALCIP010000047.1"/>
</dbReference>
<dbReference type="SUPFAM" id="SSF53067">
    <property type="entry name" value="Actin-like ATPase domain"/>
    <property type="match status" value="2"/>
</dbReference>
<evidence type="ECO:0000256" key="2">
    <source>
        <dbReference type="ARBA" id="ARBA00022679"/>
    </source>
</evidence>
<dbReference type="GO" id="GO:0005975">
    <property type="term" value="P:carbohydrate metabolic process"/>
    <property type="evidence" value="ECO:0007669"/>
    <property type="project" value="InterPro"/>
</dbReference>
<keyword evidence="2" id="KW-0808">Transferase</keyword>
<evidence type="ECO:0000259" key="5">
    <source>
        <dbReference type="Pfam" id="PF02782"/>
    </source>
</evidence>
<feature type="domain" description="Carbohydrate kinase FGGY C-terminal" evidence="5">
    <location>
        <begin position="355"/>
        <end position="435"/>
    </location>
</feature>
<dbReference type="InterPro" id="IPR050406">
    <property type="entry name" value="FGGY_Carb_Kinase"/>
</dbReference>
<sequence>MNKYLIVDLGTGNSRVALVNEIGELIDISSFENKYYKDQSYDDAQYFSPNYWQRQVMNSIKEIISKHPGIHIDAISSSGARQSSVLIDKKGDSLIGLPNIDNRGKSFMKDIANKSDIYHCTGSWVTEDCIASKIYGLKKVRSDLYDQVGTFTSLSEWIGYILTGNLCIEFSQATETLLFDLDKHDFSEELIRAFSLQDIEMPCLAKAGDKLGNLKQSVLEDLGISYDIPFIIGGADTQIALKGAGIKKGDIGIVSGTTSPVVTLAKDKYTDIDQRCWTGLYLGGEMFQVETNPGVTGLNYQRIRNLLFDKVSYDDLEFALDQVGEIKCVAFFTSLDFENARGYPTGGFFIKPPFSQDLHREDMAWAIVADIACSIYHQYSQLISMTGDRKKRILCCGGGFQSKILRQHLADLIGKKIYLPHNYHQSSVLGGVVVCNDYFNLHSNFDDSFIVVEPDIEHNLIHDYYKKWERHRNRIMTTREDV</sequence>
<dbReference type="PANTHER" id="PTHR43095">
    <property type="entry name" value="SUGAR KINASE"/>
    <property type="match status" value="1"/>
</dbReference>
<organism evidence="6 7">
    <name type="scientific">Faecalicoccus pleomorphus</name>
    <dbReference type="NCBI Taxonomy" id="1323"/>
    <lineage>
        <taxon>Bacteria</taxon>
        <taxon>Bacillati</taxon>
        <taxon>Bacillota</taxon>
        <taxon>Erysipelotrichia</taxon>
        <taxon>Erysipelotrichales</taxon>
        <taxon>Erysipelotrichaceae</taxon>
        <taxon>Faecalicoccus</taxon>
    </lineage>
</organism>
<keyword evidence="3 6" id="KW-0418">Kinase</keyword>
<protein>
    <submittedName>
        <fullName evidence="6">Carbohydrate kinase</fullName>
    </submittedName>
</protein>
<dbReference type="Gene3D" id="3.30.420.40">
    <property type="match status" value="2"/>
</dbReference>
<proteinExistence type="inferred from homology"/>
<dbReference type="InterPro" id="IPR000577">
    <property type="entry name" value="Carb_kinase_FGGY"/>
</dbReference>
<evidence type="ECO:0000313" key="6">
    <source>
        <dbReference type="EMBL" id="RGD74775.1"/>
    </source>
</evidence>
<evidence type="ECO:0000256" key="3">
    <source>
        <dbReference type="ARBA" id="ARBA00022777"/>
    </source>
</evidence>
<reference evidence="6 7" key="1">
    <citation type="submission" date="2018-08" db="EMBL/GenBank/DDBJ databases">
        <title>A genome reference for cultivated species of the human gut microbiota.</title>
        <authorList>
            <person name="Zou Y."/>
            <person name="Xue W."/>
            <person name="Luo G."/>
        </authorList>
    </citation>
    <scope>NUCLEOTIDE SEQUENCE [LARGE SCALE GENOMIC DNA]</scope>
    <source>
        <strain evidence="6 7">TF08-11</strain>
    </source>
</reference>